<dbReference type="OrthoDB" id="9801938at2"/>
<sequence>MDKQELRKKYKKLRLELTEKDHQFFSRGIENNLLPLMANFNVVHTFLPIAKLKEFDTFKLIENPKLNHIQWFTSIVNELGGLEHVDVWPKMEYVLDSWSIPIPLTKKEADLPKVELVLVPLLCIDKNGNRIGYGKGYYDGFLSTLSPTTQFCGISFFDPIEESINTEAHDIPLHMCVTPNQIINFKN</sequence>
<gene>
    <name evidence="6" type="ORF">FRX97_07495</name>
</gene>
<evidence type="ECO:0000256" key="5">
    <source>
        <dbReference type="RuleBase" id="RU361279"/>
    </source>
</evidence>
<proteinExistence type="inferred from homology"/>
<dbReference type="Gene3D" id="3.40.50.10420">
    <property type="entry name" value="NagB/RpiA/CoA transferase-like"/>
    <property type="match status" value="1"/>
</dbReference>
<protein>
    <recommendedName>
        <fullName evidence="5">5-formyltetrahydrofolate cyclo-ligase</fullName>
        <ecNumber evidence="5">6.3.3.2</ecNumber>
    </recommendedName>
</protein>
<organism evidence="6 7">
    <name type="scientific">Luteibaculum oceani</name>
    <dbReference type="NCBI Taxonomy" id="1294296"/>
    <lineage>
        <taxon>Bacteria</taxon>
        <taxon>Pseudomonadati</taxon>
        <taxon>Bacteroidota</taxon>
        <taxon>Flavobacteriia</taxon>
        <taxon>Flavobacteriales</taxon>
        <taxon>Luteibaculaceae</taxon>
        <taxon>Luteibaculum</taxon>
    </lineage>
</organism>
<evidence type="ECO:0000256" key="2">
    <source>
        <dbReference type="ARBA" id="ARBA00022741"/>
    </source>
</evidence>
<keyword evidence="5" id="KW-0460">Magnesium</keyword>
<feature type="binding site" evidence="4">
    <location>
        <position position="54"/>
    </location>
    <ligand>
        <name>substrate</name>
    </ligand>
</feature>
<dbReference type="GO" id="GO:0035999">
    <property type="term" value="P:tetrahydrofolate interconversion"/>
    <property type="evidence" value="ECO:0007669"/>
    <property type="project" value="TreeGrafter"/>
</dbReference>
<dbReference type="PANTHER" id="PTHR23407:SF1">
    <property type="entry name" value="5-FORMYLTETRAHYDROFOLATE CYCLO-LIGASE"/>
    <property type="match status" value="1"/>
</dbReference>
<comment type="cofactor">
    <cofactor evidence="5">
        <name>Mg(2+)</name>
        <dbReference type="ChEBI" id="CHEBI:18420"/>
    </cofactor>
</comment>
<keyword evidence="3 4" id="KW-0067">ATP-binding</keyword>
<keyword evidence="2 4" id="KW-0547">Nucleotide-binding</keyword>
<dbReference type="GO" id="GO:0009396">
    <property type="term" value="P:folic acid-containing compound biosynthetic process"/>
    <property type="evidence" value="ECO:0007669"/>
    <property type="project" value="TreeGrafter"/>
</dbReference>
<dbReference type="EC" id="6.3.3.2" evidence="5"/>
<evidence type="ECO:0000256" key="1">
    <source>
        <dbReference type="ARBA" id="ARBA00010638"/>
    </source>
</evidence>
<name>A0A5C6V0T4_9FLAO</name>
<reference evidence="6 7" key="1">
    <citation type="submission" date="2019-08" db="EMBL/GenBank/DDBJ databases">
        <title>Genome of Luteibaculum oceani JCM 18817.</title>
        <authorList>
            <person name="Bowman J.P."/>
        </authorList>
    </citation>
    <scope>NUCLEOTIDE SEQUENCE [LARGE SCALE GENOMIC DNA]</scope>
    <source>
        <strain evidence="6 7">JCM 18817</strain>
    </source>
</reference>
<dbReference type="AlphaFoldDB" id="A0A5C6V0T4"/>
<dbReference type="RefSeq" id="WP_147014581.1">
    <property type="nucleotide sequence ID" value="NZ_VORB01000006.1"/>
</dbReference>
<dbReference type="GO" id="GO:0005524">
    <property type="term" value="F:ATP binding"/>
    <property type="evidence" value="ECO:0007669"/>
    <property type="project" value="UniProtKB-KW"/>
</dbReference>
<dbReference type="Pfam" id="PF01812">
    <property type="entry name" value="5-FTHF_cyc-lig"/>
    <property type="match status" value="1"/>
</dbReference>
<keyword evidence="6" id="KW-0436">Ligase</keyword>
<comment type="catalytic activity">
    <reaction evidence="5">
        <text>(6S)-5-formyl-5,6,7,8-tetrahydrofolate + ATP = (6R)-5,10-methenyltetrahydrofolate + ADP + phosphate</text>
        <dbReference type="Rhea" id="RHEA:10488"/>
        <dbReference type="ChEBI" id="CHEBI:30616"/>
        <dbReference type="ChEBI" id="CHEBI:43474"/>
        <dbReference type="ChEBI" id="CHEBI:57455"/>
        <dbReference type="ChEBI" id="CHEBI:57457"/>
        <dbReference type="ChEBI" id="CHEBI:456216"/>
        <dbReference type="EC" id="6.3.3.2"/>
    </reaction>
</comment>
<dbReference type="GO" id="GO:0046872">
    <property type="term" value="F:metal ion binding"/>
    <property type="evidence" value="ECO:0007669"/>
    <property type="project" value="UniProtKB-KW"/>
</dbReference>
<dbReference type="EMBL" id="VORB01000006">
    <property type="protein sequence ID" value="TXC78554.1"/>
    <property type="molecule type" value="Genomic_DNA"/>
</dbReference>
<keyword evidence="7" id="KW-1185">Reference proteome</keyword>
<dbReference type="InterPro" id="IPR037171">
    <property type="entry name" value="NagB/RpiA_transferase-like"/>
</dbReference>
<evidence type="ECO:0000313" key="7">
    <source>
        <dbReference type="Proteomes" id="UP000321168"/>
    </source>
</evidence>
<feature type="binding site" evidence="4">
    <location>
        <begin position="3"/>
        <end position="7"/>
    </location>
    <ligand>
        <name>ATP</name>
        <dbReference type="ChEBI" id="CHEBI:30616"/>
    </ligand>
</feature>
<accession>A0A5C6V0T4</accession>
<feature type="binding site" evidence="4">
    <location>
        <begin position="130"/>
        <end position="138"/>
    </location>
    <ligand>
        <name>ATP</name>
        <dbReference type="ChEBI" id="CHEBI:30616"/>
    </ligand>
</feature>
<dbReference type="SUPFAM" id="SSF100950">
    <property type="entry name" value="NagB/RpiA/CoA transferase-like"/>
    <property type="match status" value="1"/>
</dbReference>
<dbReference type="NCBIfam" id="TIGR02727">
    <property type="entry name" value="MTHFS_bact"/>
    <property type="match status" value="1"/>
</dbReference>
<evidence type="ECO:0000313" key="6">
    <source>
        <dbReference type="EMBL" id="TXC78554.1"/>
    </source>
</evidence>
<comment type="caution">
    <text evidence="6">The sequence shown here is derived from an EMBL/GenBank/DDBJ whole genome shotgun (WGS) entry which is preliminary data.</text>
</comment>
<evidence type="ECO:0000256" key="4">
    <source>
        <dbReference type="PIRSR" id="PIRSR006806-1"/>
    </source>
</evidence>
<comment type="similarity">
    <text evidence="1 5">Belongs to the 5-formyltetrahydrofolate cyclo-ligase family.</text>
</comment>
<dbReference type="GO" id="GO:0030272">
    <property type="term" value="F:5-formyltetrahydrofolate cyclo-ligase activity"/>
    <property type="evidence" value="ECO:0007669"/>
    <property type="project" value="UniProtKB-EC"/>
</dbReference>
<evidence type="ECO:0000256" key="3">
    <source>
        <dbReference type="ARBA" id="ARBA00022840"/>
    </source>
</evidence>
<dbReference type="InterPro" id="IPR002698">
    <property type="entry name" value="FTHF_cligase"/>
</dbReference>
<keyword evidence="5" id="KW-0479">Metal-binding</keyword>
<dbReference type="PIRSF" id="PIRSF006806">
    <property type="entry name" value="FTHF_cligase"/>
    <property type="match status" value="1"/>
</dbReference>
<dbReference type="InterPro" id="IPR024185">
    <property type="entry name" value="FTHF_cligase-like_sf"/>
</dbReference>
<feature type="binding site" evidence="4">
    <location>
        <position position="47"/>
    </location>
    <ligand>
        <name>substrate</name>
    </ligand>
</feature>
<dbReference type="PANTHER" id="PTHR23407">
    <property type="entry name" value="ATPASE INHIBITOR/5-FORMYLTETRAHYDROFOLATE CYCLO-LIGASE"/>
    <property type="match status" value="1"/>
</dbReference>
<dbReference type="Proteomes" id="UP000321168">
    <property type="component" value="Unassembled WGS sequence"/>
</dbReference>